<evidence type="ECO:0000313" key="8">
    <source>
        <dbReference type="EMBL" id="OOM82592.1"/>
    </source>
</evidence>
<dbReference type="OrthoDB" id="9788252at2"/>
<keyword evidence="9" id="KW-1185">Reference proteome</keyword>
<keyword evidence="4 6" id="KW-1133">Transmembrane helix</keyword>
<sequence length="407" mass="45328">MLISESDVTVNMKETVVKFKNLFLRFKEIIISIILILIIPSISSYILGYTYSAHVVKNIPTVIVDHDNSSLSENFVGQINTNEVFKVTNYSDSDNDIKNLMDRGNVVVGIIIPQEFSKDLFAGKAPKIMILYDGAQMSAVSAAKTRIAEILGTIKASYLIKIGESKLGLMPEVVKNNIIPIQSNAIFVGNPTKSTANFIIQGMLIGIAQTGIIVLGVLMVKEKENYLLLLIKSIGFGLIGAISILLPLIIQFKYFGMPYKGSIMAAATLTILFSITTINLGVLFKLIAKNKLSAVSTSTMIISSTVLLSGYTFPLMAMPNLFKNISKIIPFLYYGIPMRDLSLLGLSFHDVLPQLYYLVQYMIFTWIAILVILIIKRVLKRNYNLKKEIWNKVMHRRNGDESSKVHN</sequence>
<reference evidence="8 9" key="1">
    <citation type="submission" date="2016-05" db="EMBL/GenBank/DDBJ databases">
        <title>Microbial solvent formation.</title>
        <authorList>
            <person name="Poehlein A."/>
            <person name="Montoya Solano J.D."/>
            <person name="Flitsch S."/>
            <person name="Krabben P."/>
            <person name="Duerre P."/>
            <person name="Daniel R."/>
        </authorList>
    </citation>
    <scope>NUCLEOTIDE SEQUENCE [LARGE SCALE GENOMIC DNA]</scope>
    <source>
        <strain evidence="8 9">DSM 2619</strain>
    </source>
</reference>
<evidence type="ECO:0000256" key="2">
    <source>
        <dbReference type="ARBA" id="ARBA00022475"/>
    </source>
</evidence>
<dbReference type="RefSeq" id="WP_077845381.1">
    <property type="nucleotide sequence ID" value="NZ_LZZM01000003.1"/>
</dbReference>
<evidence type="ECO:0000256" key="5">
    <source>
        <dbReference type="ARBA" id="ARBA00023136"/>
    </source>
</evidence>
<feature type="transmembrane region" description="Helical" evidence="6">
    <location>
        <begin position="300"/>
        <end position="319"/>
    </location>
</feature>
<name>A0A1S8TYC1_9CLOT</name>
<keyword evidence="2" id="KW-1003">Cell membrane</keyword>
<dbReference type="EMBL" id="LZZM01000003">
    <property type="protein sequence ID" value="OOM82592.1"/>
    <property type="molecule type" value="Genomic_DNA"/>
</dbReference>
<comment type="subcellular location">
    <subcellularLocation>
        <location evidence="1">Cell membrane</location>
        <topology evidence="1">Multi-pass membrane protein</topology>
    </subcellularLocation>
</comment>
<keyword evidence="3 6" id="KW-0812">Transmembrane</keyword>
<keyword evidence="5 6" id="KW-0472">Membrane</keyword>
<evidence type="ECO:0000259" key="7">
    <source>
        <dbReference type="Pfam" id="PF12698"/>
    </source>
</evidence>
<feature type="domain" description="ABC-2 type transporter transmembrane" evidence="7">
    <location>
        <begin position="29"/>
        <end position="369"/>
    </location>
</feature>
<evidence type="ECO:0000256" key="4">
    <source>
        <dbReference type="ARBA" id="ARBA00022989"/>
    </source>
</evidence>
<dbReference type="Gene3D" id="3.40.1710.10">
    <property type="entry name" value="abc type-2 transporter like domain"/>
    <property type="match status" value="1"/>
</dbReference>
<protein>
    <submittedName>
        <fullName evidence="8">Inner membrane transport permease YbhS</fullName>
    </submittedName>
</protein>
<evidence type="ECO:0000256" key="6">
    <source>
        <dbReference type="SAM" id="Phobius"/>
    </source>
</evidence>
<dbReference type="PANTHER" id="PTHR30294:SF29">
    <property type="entry name" value="MULTIDRUG ABC TRANSPORTER PERMEASE YBHS-RELATED"/>
    <property type="match status" value="1"/>
</dbReference>
<gene>
    <name evidence="8" type="primary">ybhS</name>
    <name evidence="8" type="ORF">CLPUN_00440</name>
</gene>
<evidence type="ECO:0000256" key="3">
    <source>
        <dbReference type="ARBA" id="ARBA00022692"/>
    </source>
</evidence>
<dbReference type="Proteomes" id="UP000190890">
    <property type="component" value="Unassembled WGS sequence"/>
</dbReference>
<feature type="transmembrane region" description="Helical" evidence="6">
    <location>
        <begin position="29"/>
        <end position="48"/>
    </location>
</feature>
<comment type="caution">
    <text evidence="8">The sequence shown here is derived from an EMBL/GenBank/DDBJ whole genome shotgun (WGS) entry which is preliminary data.</text>
</comment>
<dbReference type="AlphaFoldDB" id="A0A1S8TYC1"/>
<feature type="transmembrane region" description="Helical" evidence="6">
    <location>
        <begin position="198"/>
        <end position="220"/>
    </location>
</feature>
<evidence type="ECO:0000256" key="1">
    <source>
        <dbReference type="ARBA" id="ARBA00004651"/>
    </source>
</evidence>
<proteinExistence type="predicted"/>
<evidence type="ECO:0000313" key="9">
    <source>
        <dbReference type="Proteomes" id="UP000190890"/>
    </source>
</evidence>
<dbReference type="GO" id="GO:0005886">
    <property type="term" value="C:plasma membrane"/>
    <property type="evidence" value="ECO:0007669"/>
    <property type="project" value="UniProtKB-SubCell"/>
</dbReference>
<feature type="transmembrane region" description="Helical" evidence="6">
    <location>
        <begin position="226"/>
        <end position="250"/>
    </location>
</feature>
<accession>A0A1S8TYC1</accession>
<dbReference type="PANTHER" id="PTHR30294">
    <property type="entry name" value="MEMBRANE COMPONENT OF ABC TRANSPORTER YHHJ-RELATED"/>
    <property type="match status" value="1"/>
</dbReference>
<dbReference type="GO" id="GO:0140359">
    <property type="term" value="F:ABC-type transporter activity"/>
    <property type="evidence" value="ECO:0007669"/>
    <property type="project" value="InterPro"/>
</dbReference>
<feature type="transmembrane region" description="Helical" evidence="6">
    <location>
        <begin position="262"/>
        <end position="288"/>
    </location>
</feature>
<dbReference type="STRING" id="29367.CLPUN_00440"/>
<dbReference type="Pfam" id="PF12698">
    <property type="entry name" value="ABC2_membrane_3"/>
    <property type="match status" value="1"/>
</dbReference>
<organism evidence="8 9">
    <name type="scientific">Clostridium puniceum</name>
    <dbReference type="NCBI Taxonomy" id="29367"/>
    <lineage>
        <taxon>Bacteria</taxon>
        <taxon>Bacillati</taxon>
        <taxon>Bacillota</taxon>
        <taxon>Clostridia</taxon>
        <taxon>Eubacteriales</taxon>
        <taxon>Clostridiaceae</taxon>
        <taxon>Clostridium</taxon>
    </lineage>
</organism>
<feature type="transmembrane region" description="Helical" evidence="6">
    <location>
        <begin position="355"/>
        <end position="375"/>
    </location>
</feature>
<dbReference type="InterPro" id="IPR051449">
    <property type="entry name" value="ABC-2_transporter_component"/>
</dbReference>
<dbReference type="InterPro" id="IPR013525">
    <property type="entry name" value="ABC2_TM"/>
</dbReference>